<feature type="region of interest" description="Disordered" evidence="1">
    <location>
        <begin position="246"/>
        <end position="293"/>
    </location>
</feature>
<dbReference type="EMBL" id="JBHFNQ010000167">
    <property type="protein sequence ID" value="MFB2879487.1"/>
    <property type="molecule type" value="Genomic_DNA"/>
</dbReference>
<protein>
    <submittedName>
        <fullName evidence="2">Uncharacterized protein</fullName>
    </submittedName>
</protein>
<evidence type="ECO:0000313" key="2">
    <source>
        <dbReference type="EMBL" id="MFB2879487.1"/>
    </source>
</evidence>
<accession>A0ABV4X9K6</accession>
<dbReference type="Proteomes" id="UP001576774">
    <property type="component" value="Unassembled WGS sequence"/>
</dbReference>
<proteinExistence type="predicted"/>
<name>A0ABV4X9K6_9CYAN</name>
<comment type="caution">
    <text evidence="2">The sequence shown here is derived from an EMBL/GenBank/DDBJ whole genome shotgun (WGS) entry which is preliminary data.</text>
</comment>
<organism evidence="2 3">
    <name type="scientific">Floridaenema aerugineum BLCC-F46</name>
    <dbReference type="NCBI Taxonomy" id="3153654"/>
    <lineage>
        <taxon>Bacteria</taxon>
        <taxon>Bacillati</taxon>
        <taxon>Cyanobacteriota</taxon>
        <taxon>Cyanophyceae</taxon>
        <taxon>Oscillatoriophycideae</taxon>
        <taxon>Aerosakkonematales</taxon>
        <taxon>Aerosakkonemataceae</taxon>
        <taxon>Floridanema</taxon>
        <taxon>Floridanema aerugineum</taxon>
    </lineage>
</organism>
<evidence type="ECO:0000256" key="1">
    <source>
        <dbReference type="SAM" id="MobiDB-lite"/>
    </source>
</evidence>
<reference evidence="2 3" key="1">
    <citation type="submission" date="2024-09" db="EMBL/GenBank/DDBJ databases">
        <title>Floridaenema gen nov. (Aerosakkonemataceae, Aerosakkonematales ord. nov., Cyanobacteria) from benthic tropical and subtropical fresh waters, with the description of four new species.</title>
        <authorList>
            <person name="Moretto J.A."/>
            <person name="Berthold D.E."/>
            <person name="Lefler F.W."/>
            <person name="Huang I.-S."/>
            <person name="Laughinghouse H. IV."/>
        </authorList>
    </citation>
    <scope>NUCLEOTIDE SEQUENCE [LARGE SCALE GENOMIC DNA]</scope>
    <source>
        <strain evidence="2 3">BLCC-F46</strain>
    </source>
</reference>
<dbReference type="RefSeq" id="WP_413272525.1">
    <property type="nucleotide sequence ID" value="NZ_JBHFNQ010000167.1"/>
</dbReference>
<evidence type="ECO:0000313" key="3">
    <source>
        <dbReference type="Proteomes" id="UP001576774"/>
    </source>
</evidence>
<sequence length="307" mass="34809">MTSEPQATAPQAKLFQAIGIVPGKVRLDSEINRAFVKIQGKEYPLKYAPHNKGMRAWDALKLELGENGTKELRLTVYPQVLHFPGRDKTHILGFSLVGFAPINGEDNSSDKDVFAAQDFEFKLCGLWQFIPVCRTPCISVFRNFNEETKTRIKPLDSARKVRFMKAQHLPLIWKDALVPPFRFNPKLQKEEQGKRYFVEIKARFIPGRDMFGFESLNGIPTEEIPPHFKPGKALKAEVLELKKQQKQAKAQEVSNVDEARSSPPTVTDKPKPALKKKVVVQPETEETGGSDRTMDRLQLELIAKCKL</sequence>
<gene>
    <name evidence="2" type="ORF">ACE1CC_21745</name>
</gene>
<keyword evidence="3" id="KW-1185">Reference proteome</keyword>